<reference evidence="6 7" key="1">
    <citation type="journal article" date="2024" name="Front Chem Biol">
        <title>Unveiling the potential of Daldinia eschscholtzii MFLUCC 19-0629 through bioactivity and bioinformatics studies for enhanced sustainable agriculture production.</title>
        <authorList>
            <person name="Brooks S."/>
            <person name="Weaver J.A."/>
            <person name="Klomchit A."/>
            <person name="Alharthi S.A."/>
            <person name="Onlamun T."/>
            <person name="Nurani R."/>
            <person name="Vong T.K."/>
            <person name="Alberti F."/>
            <person name="Greco C."/>
        </authorList>
    </citation>
    <scope>NUCLEOTIDE SEQUENCE [LARGE SCALE GENOMIC DNA]</scope>
    <source>
        <strain evidence="6">MFLUCC 19-0629</strain>
    </source>
</reference>
<dbReference type="PANTHER" id="PTHR21680:SF0">
    <property type="entry name" value="COILED-COIL DOMAIN-CONTAINING PROTEIN 124"/>
    <property type="match status" value="1"/>
</dbReference>
<feature type="domain" description="Coiled-coil" evidence="4">
    <location>
        <begin position="108"/>
        <end position="189"/>
    </location>
</feature>
<dbReference type="GO" id="GO:0005634">
    <property type="term" value="C:nucleus"/>
    <property type="evidence" value="ECO:0007669"/>
    <property type="project" value="TreeGrafter"/>
</dbReference>
<evidence type="ECO:0000256" key="1">
    <source>
        <dbReference type="ARBA" id="ARBA00008296"/>
    </source>
</evidence>
<dbReference type="GO" id="GO:0003713">
    <property type="term" value="F:transcription coactivator activity"/>
    <property type="evidence" value="ECO:0007669"/>
    <property type="project" value="TreeGrafter"/>
</dbReference>
<dbReference type="PANTHER" id="PTHR21680">
    <property type="entry name" value="COILED-COIL DOMAIN-CONTAINING PROTEIN 124"/>
    <property type="match status" value="1"/>
</dbReference>
<feature type="compositionally biased region" description="Basic and acidic residues" evidence="3">
    <location>
        <begin position="27"/>
        <end position="79"/>
    </location>
</feature>
<feature type="compositionally biased region" description="Low complexity" evidence="3">
    <location>
        <begin position="12"/>
        <end position="26"/>
    </location>
</feature>
<protein>
    <recommendedName>
        <fullName evidence="8">DUF1014-domain-containing protein</fullName>
    </recommendedName>
</protein>
<dbReference type="InterPro" id="IPR054413">
    <property type="entry name" value="LSO1/2"/>
</dbReference>
<feature type="compositionally biased region" description="Basic and acidic residues" evidence="3">
    <location>
        <begin position="1"/>
        <end position="11"/>
    </location>
</feature>
<feature type="compositionally biased region" description="Basic residues" evidence="3">
    <location>
        <begin position="86"/>
        <end position="96"/>
    </location>
</feature>
<feature type="compositionally biased region" description="Polar residues" evidence="3">
    <location>
        <begin position="186"/>
        <end position="197"/>
    </location>
</feature>
<name>A0AAX6MYP5_9PEZI</name>
<comment type="similarity">
    <text evidence="1">Belongs to the CCDC124 family.</text>
</comment>
<accession>A0AAX6MYP5</accession>
<dbReference type="AlphaFoldDB" id="A0AAX6MYP5"/>
<organism evidence="6 7">
    <name type="scientific">Daldinia eschscholtzii</name>
    <dbReference type="NCBI Taxonomy" id="292717"/>
    <lineage>
        <taxon>Eukaryota</taxon>
        <taxon>Fungi</taxon>
        <taxon>Dikarya</taxon>
        <taxon>Ascomycota</taxon>
        <taxon>Pezizomycotina</taxon>
        <taxon>Sordariomycetes</taxon>
        <taxon>Xylariomycetidae</taxon>
        <taxon>Xylariales</taxon>
        <taxon>Hypoxylaceae</taxon>
        <taxon>Daldinia</taxon>
    </lineage>
</organism>
<feature type="domain" description="LSO1/LSO2" evidence="5">
    <location>
        <begin position="10"/>
        <end position="77"/>
    </location>
</feature>
<dbReference type="Proteomes" id="UP001369815">
    <property type="component" value="Unassembled WGS sequence"/>
</dbReference>
<dbReference type="EMBL" id="JBANMG010000001">
    <property type="protein sequence ID" value="KAK6957768.1"/>
    <property type="molecule type" value="Genomic_DNA"/>
</dbReference>
<dbReference type="Pfam" id="PF22048">
    <property type="entry name" value="LSO1_2-like"/>
    <property type="match status" value="1"/>
</dbReference>
<evidence type="ECO:0008006" key="8">
    <source>
        <dbReference type="Google" id="ProtNLM"/>
    </source>
</evidence>
<evidence type="ECO:0000256" key="2">
    <source>
        <dbReference type="ARBA" id="ARBA00023054"/>
    </source>
</evidence>
<gene>
    <name evidence="6" type="ORF">Daesc_000557</name>
</gene>
<proteinExistence type="inferred from homology"/>
<evidence type="ECO:0000256" key="3">
    <source>
        <dbReference type="SAM" id="MobiDB-lite"/>
    </source>
</evidence>
<feature type="region of interest" description="Disordered" evidence="3">
    <location>
        <begin position="1"/>
        <end position="107"/>
    </location>
</feature>
<keyword evidence="2" id="KW-0175">Coiled coil</keyword>
<dbReference type="Pfam" id="PF06244">
    <property type="entry name" value="Ccdc124"/>
    <property type="match status" value="1"/>
</dbReference>
<evidence type="ECO:0000313" key="6">
    <source>
        <dbReference type="EMBL" id="KAK6957768.1"/>
    </source>
</evidence>
<dbReference type="InterPro" id="IPR054414">
    <property type="entry name" value="Ccdc124/Oxs1_C"/>
</dbReference>
<dbReference type="InterPro" id="IPR010422">
    <property type="entry name" value="Ccdc124/Oxs1"/>
</dbReference>
<feature type="region of interest" description="Disordered" evidence="3">
    <location>
        <begin position="178"/>
        <end position="206"/>
    </location>
</feature>
<evidence type="ECO:0000259" key="5">
    <source>
        <dbReference type="Pfam" id="PF22048"/>
    </source>
</evidence>
<evidence type="ECO:0000313" key="7">
    <source>
        <dbReference type="Proteomes" id="UP001369815"/>
    </source>
</evidence>
<keyword evidence="7" id="KW-1185">Reference proteome</keyword>
<evidence type="ECO:0000259" key="4">
    <source>
        <dbReference type="Pfam" id="PF06244"/>
    </source>
</evidence>
<dbReference type="GO" id="GO:0006366">
    <property type="term" value="P:transcription by RNA polymerase II"/>
    <property type="evidence" value="ECO:0007669"/>
    <property type="project" value="TreeGrafter"/>
</dbReference>
<comment type="caution">
    <text evidence="6">The sequence shown here is derived from an EMBL/GenBank/DDBJ whole genome shotgun (WGS) entry which is preliminary data.</text>
</comment>
<sequence length="223" mass="24423">MAGKKGSDNSKKAAGQARKAQAAADKAAAEDAKKAAAEDADWQRGAKSNAKKEAQASKKAEQAQKKAERDAALAEEEKNLPSGGPKKSKTAVKKTNRGLDLSQFEKGDKTYNFSGLDNALDGLNRALTGEADVKIDRHPERRYAAALASFKARRLKEMEEDGTKKLLNLRQREQQIAKEFKKSPENPLNSTNIVSHNATKDEINELKQREASRIDALYAEDSK</sequence>